<dbReference type="AlphaFoldDB" id="B9JF39"/>
<dbReference type="STRING" id="311403.Arad_2307"/>
<evidence type="ECO:0000256" key="1">
    <source>
        <dbReference type="SAM" id="Coils"/>
    </source>
</evidence>
<evidence type="ECO:0000259" key="3">
    <source>
        <dbReference type="Pfam" id="PF20155"/>
    </source>
</evidence>
<dbReference type="KEGG" id="ara:Arad_2307"/>
<protein>
    <submittedName>
        <fullName evidence="4">Uncharacterized protein</fullName>
    </submittedName>
</protein>
<name>B9JF39_RHIR8</name>
<dbReference type="SUPFAM" id="SSF55166">
    <property type="entry name" value="Hedgehog/DD-peptidase"/>
    <property type="match status" value="1"/>
</dbReference>
<dbReference type="eggNOG" id="COG5281">
    <property type="taxonomic scope" value="Bacteria"/>
</dbReference>
<dbReference type="Gene3D" id="3.30.1380.10">
    <property type="match status" value="1"/>
</dbReference>
<dbReference type="Pfam" id="PF20155">
    <property type="entry name" value="TMP_3"/>
    <property type="match status" value="1"/>
</dbReference>
<dbReference type="NCBIfam" id="TIGR02675">
    <property type="entry name" value="tape_meas_nterm"/>
    <property type="match status" value="1"/>
</dbReference>
<evidence type="ECO:0000313" key="5">
    <source>
        <dbReference type="Proteomes" id="UP000001600"/>
    </source>
</evidence>
<dbReference type="Pfam" id="PF13539">
    <property type="entry name" value="Peptidase_M15_4"/>
    <property type="match status" value="1"/>
</dbReference>
<dbReference type="HOGENOM" id="CLU_279873_0_0_5"/>
<gene>
    <name evidence="4" type="ordered locus">Arad_2307</name>
</gene>
<evidence type="ECO:0000313" key="4">
    <source>
        <dbReference type="EMBL" id="ACM26529.1"/>
    </source>
</evidence>
<dbReference type="InterPro" id="IPR039561">
    <property type="entry name" value="Peptidase_M15C"/>
</dbReference>
<dbReference type="RefSeq" id="WP_012651408.1">
    <property type="nucleotide sequence ID" value="NC_011985.1"/>
</dbReference>
<organism evidence="4 5">
    <name type="scientific">Rhizobium rhizogenes (strain K84 / ATCC BAA-868)</name>
    <name type="common">Agrobacterium radiobacter</name>
    <dbReference type="NCBI Taxonomy" id="311403"/>
    <lineage>
        <taxon>Bacteria</taxon>
        <taxon>Pseudomonadati</taxon>
        <taxon>Pseudomonadota</taxon>
        <taxon>Alphaproteobacteria</taxon>
        <taxon>Hyphomicrobiales</taxon>
        <taxon>Rhizobiaceae</taxon>
        <taxon>Rhizobium/Agrobacterium group</taxon>
        <taxon>Rhizobium</taxon>
    </lineage>
</organism>
<dbReference type="eggNOG" id="COG5185">
    <property type="taxonomic scope" value="Bacteria"/>
</dbReference>
<dbReference type="Proteomes" id="UP000001600">
    <property type="component" value="Chromosome 1"/>
</dbReference>
<dbReference type="InterPro" id="IPR013491">
    <property type="entry name" value="Tape_meas_N"/>
</dbReference>
<accession>B9JF39</accession>
<feature type="coiled-coil region" evidence="1">
    <location>
        <begin position="487"/>
        <end position="518"/>
    </location>
</feature>
<sequence>MADDSDDLIISISTDVATLRRSNKRLEAAMGDTLNKIEKLTSGTSAKMDASFAKGANNMASSMRKVEFASRGAGRAGIDASAAFAKFFAVVGSAKGFQSLVDSSIRMTNSLKVAGLQGDALQGTLNKLYASALRNHAPIEGLTTLYGRAALQQKELGASSSQLITFTDTVGKALRVSGTSASEAEGSLLQLSQALGSGTVHAEEFNSILEGMPALAQAAAKGIKQANGSVAELKNLVINQKISSRALFDGIIAGASDLDTKLQGTGTTIGQAFTDLRTALTRAVGEFNTASGAGKAAVDIIVSAANRLNELNFVKLAGELQGIIAKLNEMGKSYDNLLNSANQSGAGLHDWLMDFSKSINGGKPVINLGGAFSNQPIDIDRLSKEYEERQKHADADELKALQDQLDAANKLQKAMGLPVNNQANIELLRQMDEIRDKTNAAKDAVVSLRDASEKQGPPNLMRFQKKPGFKDELPPASQVDITDPRYAANSKDNAEKLKKTYDDLVQSAKDRNEQIRQEIQLVGKSGAVLDAARVKLQMMQKAQSEGITGDNLKNIQALADAYGKLAQQLAGASMVQGASERNQLLQQEIDLVGKSGVALDTARYKLELLQEAQKNGVNGEALKNIEAQIDAYGRLSETLARVKLSQDLNDQNRLAAMPDRDRQIVTMQRQYGLSEDPNSDTGRAIGQNIDRQANREAVTSFMTDFKDGLVKNGESIGKAFGTALQNALTKQADKLWENLFNKIGNALFPGSPTNLGTTSGTAATGVVGLGATTVGRLISPASISSQPMPAISSAGTTKTSISLARIATSNGLGADVNAKYAQQFQGFIKDLEGTGYKIKSIGGYNYRNIAGTNKLSNHAFGDAIDINPQQNPMGKNLVTDLPSNVGELAAKNGLSWGGAWNSKKDAMHFEVPSSAAALDKLASSAGNATKGLGTFGTGVGQLGQQLTSATSNIFPTAPAASGGGGGVFGWLGGLFGSGSSQFKAASAGKLLPGLFADGGYTGPGGKNTPAGIVHAGEFVVPKHIVDKIGVPALSTMMKGYADGGLVTPGLVSAPTAPALRARSAVNGGNNQPGVLHVQISGASGDEHVRTLVKQGVGEGLNQYNTQQQRGGFGTLQSRFNAQKG</sequence>
<proteinExistence type="predicted"/>
<feature type="domain" description="Peptidase M15C" evidence="2">
    <location>
        <begin position="851"/>
        <end position="911"/>
    </location>
</feature>
<evidence type="ECO:0000259" key="2">
    <source>
        <dbReference type="Pfam" id="PF13539"/>
    </source>
</evidence>
<reference evidence="4 5" key="1">
    <citation type="journal article" date="2009" name="J. Bacteriol.">
        <title>Genome sequences of three Agrobacterium biovars help elucidate the evolution of multichromosome genomes in bacteria.</title>
        <authorList>
            <person name="Slater S.C."/>
            <person name="Goldman B.S."/>
            <person name="Goodner B."/>
            <person name="Setubal J.C."/>
            <person name="Farrand S.K."/>
            <person name="Nester E.W."/>
            <person name="Burr T.J."/>
            <person name="Banta L."/>
            <person name="Dickerman A.W."/>
            <person name="Paulsen I."/>
            <person name="Otten L."/>
            <person name="Suen G."/>
            <person name="Welch R."/>
            <person name="Almeida N.F."/>
            <person name="Arnold F."/>
            <person name="Burton O.T."/>
            <person name="Du Z."/>
            <person name="Ewing A."/>
            <person name="Godsy E."/>
            <person name="Heisel S."/>
            <person name="Houmiel K.L."/>
            <person name="Jhaveri J."/>
            <person name="Lu J."/>
            <person name="Miller N.M."/>
            <person name="Norton S."/>
            <person name="Chen Q."/>
            <person name="Phoolcharoen W."/>
            <person name="Ohlin V."/>
            <person name="Ondrusek D."/>
            <person name="Pride N."/>
            <person name="Stricklin S.L."/>
            <person name="Sun J."/>
            <person name="Wheeler C."/>
            <person name="Wilson L."/>
            <person name="Zhu H."/>
            <person name="Wood D.W."/>
        </authorList>
    </citation>
    <scope>NUCLEOTIDE SEQUENCE [LARGE SCALE GENOMIC DNA]</scope>
    <source>
        <strain evidence="5">K84 / ATCC BAA-868</strain>
    </source>
</reference>
<dbReference type="eggNOG" id="COG3921">
    <property type="taxonomic scope" value="Bacteria"/>
</dbReference>
<dbReference type="InterPro" id="IPR009045">
    <property type="entry name" value="Zn_M74/Hedgehog-like"/>
</dbReference>
<keyword evidence="1" id="KW-0175">Coiled coil</keyword>
<dbReference type="EMBL" id="CP000628">
    <property type="protein sequence ID" value="ACM26529.1"/>
    <property type="molecule type" value="Genomic_DNA"/>
</dbReference>
<dbReference type="GO" id="GO:0008233">
    <property type="term" value="F:peptidase activity"/>
    <property type="evidence" value="ECO:0007669"/>
    <property type="project" value="InterPro"/>
</dbReference>
<feature type="domain" description="Tape measure protein N-terminal" evidence="3">
    <location>
        <begin position="97"/>
        <end position="288"/>
    </location>
</feature>